<evidence type="ECO:0000256" key="15">
    <source>
        <dbReference type="SAM" id="MobiDB-lite"/>
    </source>
</evidence>
<evidence type="ECO:0000313" key="19">
    <source>
        <dbReference type="Ensembl" id="ENSVKKP00000018700.1"/>
    </source>
</evidence>
<dbReference type="OMA" id="PSCICQE"/>
<accession>A0A8D2Q4D8</accession>
<dbReference type="GO" id="GO:0007173">
    <property type="term" value="P:epidermal growth factor receptor signaling pathway"/>
    <property type="evidence" value="ECO:0007669"/>
    <property type="project" value="TreeGrafter"/>
</dbReference>
<dbReference type="Ensembl" id="ENSVKKT00000019165.1">
    <property type="protein sequence ID" value="ENSVKKP00000018700.1"/>
    <property type="gene ID" value="ENSVKKG00000012730.1"/>
</dbReference>
<proteinExistence type="predicted"/>
<evidence type="ECO:0000256" key="14">
    <source>
        <dbReference type="PROSITE-ProRule" id="PRU00076"/>
    </source>
</evidence>
<dbReference type="Gene3D" id="2.10.25.10">
    <property type="entry name" value="Laminin"/>
    <property type="match status" value="1"/>
</dbReference>
<dbReference type="AlphaFoldDB" id="A0A8D2Q4D8"/>
<evidence type="ECO:0000259" key="18">
    <source>
        <dbReference type="PROSITE" id="PS50026"/>
    </source>
</evidence>
<sequence>APAGLPRRSNALLLGAALGVLVSGDGAHPEEGRDDPAGALLLPGREALESGAGRDGAAPAPGDEPRDLSRVAFLSRPQDPVTPKNEGKRKKRRKGKGRKRDPCLRKYKDFCIHGECMYIKELKRPACRCHQGYYGERCHAFSLPVETRPHSYDPTTVLAATALVLSSLCLIIIVVLLMLRCHRQGGYDVENEEKVKLGITVNH</sequence>
<dbReference type="GO" id="GO:0005154">
    <property type="term" value="F:epidermal growth factor receptor binding"/>
    <property type="evidence" value="ECO:0007669"/>
    <property type="project" value="TreeGrafter"/>
</dbReference>
<dbReference type="PROSITE" id="PS50026">
    <property type="entry name" value="EGF_3"/>
    <property type="match status" value="1"/>
</dbReference>
<feature type="signal peptide" evidence="17">
    <location>
        <begin position="1"/>
        <end position="26"/>
    </location>
</feature>
<keyword evidence="8 17" id="KW-0732">Signal</keyword>
<keyword evidence="12 14" id="KW-1015">Disulfide bond</keyword>
<dbReference type="GO" id="GO:0008201">
    <property type="term" value="F:heparin binding"/>
    <property type="evidence" value="ECO:0007669"/>
    <property type="project" value="UniProtKB-KW"/>
</dbReference>
<feature type="chain" id="PRO_5034105402" description="Proheparin-binding EGF-like growth factor" evidence="17">
    <location>
        <begin position="27"/>
        <end position="203"/>
    </location>
</feature>
<dbReference type="PANTHER" id="PTHR10740">
    <property type="entry name" value="TRANSFORMING GROWTH FACTOR ALPHA"/>
    <property type="match status" value="1"/>
</dbReference>
<comment type="caution">
    <text evidence="14">Lacks conserved residue(s) required for the propagation of feature annotation.</text>
</comment>
<name>A0A8D2Q4D8_VARKO</name>
<dbReference type="SUPFAM" id="SSF57196">
    <property type="entry name" value="EGF/Laminin"/>
    <property type="match status" value="1"/>
</dbReference>
<evidence type="ECO:0000256" key="1">
    <source>
        <dbReference type="ARBA" id="ARBA00004239"/>
    </source>
</evidence>
<evidence type="ECO:0000256" key="7">
    <source>
        <dbReference type="ARBA" id="ARBA00022692"/>
    </source>
</evidence>
<evidence type="ECO:0000256" key="11">
    <source>
        <dbReference type="ARBA" id="ARBA00023136"/>
    </source>
</evidence>
<keyword evidence="11 16" id="KW-0472">Membrane</keyword>
<evidence type="ECO:0000256" key="17">
    <source>
        <dbReference type="SAM" id="SignalP"/>
    </source>
</evidence>
<evidence type="ECO:0000256" key="10">
    <source>
        <dbReference type="ARBA" id="ARBA00023030"/>
    </source>
</evidence>
<evidence type="ECO:0000313" key="20">
    <source>
        <dbReference type="Proteomes" id="UP000694545"/>
    </source>
</evidence>
<dbReference type="PROSITE" id="PS01186">
    <property type="entry name" value="EGF_2"/>
    <property type="match status" value="1"/>
</dbReference>
<dbReference type="Proteomes" id="UP000694545">
    <property type="component" value="Unplaced"/>
</dbReference>
<dbReference type="FunFam" id="2.10.25.10:FF:000158">
    <property type="entry name" value="proheparin-binding EGF-like growth factor"/>
    <property type="match status" value="1"/>
</dbReference>
<evidence type="ECO:0000256" key="2">
    <source>
        <dbReference type="ARBA" id="ARBA00004251"/>
    </source>
</evidence>
<keyword evidence="20" id="KW-1185">Reference proteome</keyword>
<feature type="disulfide bond" evidence="14">
    <location>
        <begin position="129"/>
        <end position="138"/>
    </location>
</feature>
<keyword evidence="3" id="KW-1003">Cell membrane</keyword>
<dbReference type="PANTHER" id="PTHR10740:SF4">
    <property type="entry name" value="PROHEPARIN-BINDING EGF-LIKE GROWTH FACTOR"/>
    <property type="match status" value="1"/>
</dbReference>
<reference evidence="19" key="1">
    <citation type="submission" date="2025-08" db="UniProtKB">
        <authorList>
            <consortium name="Ensembl"/>
        </authorList>
    </citation>
    <scope>IDENTIFICATION</scope>
</reference>
<reference evidence="19" key="2">
    <citation type="submission" date="2025-09" db="UniProtKB">
        <authorList>
            <consortium name="Ensembl"/>
        </authorList>
    </citation>
    <scope>IDENTIFICATION</scope>
</reference>
<evidence type="ECO:0000256" key="5">
    <source>
        <dbReference type="ARBA" id="ARBA00022536"/>
    </source>
</evidence>
<evidence type="ECO:0000256" key="8">
    <source>
        <dbReference type="ARBA" id="ARBA00022729"/>
    </source>
</evidence>
<evidence type="ECO:0000256" key="16">
    <source>
        <dbReference type="SAM" id="Phobius"/>
    </source>
</evidence>
<keyword evidence="4" id="KW-0964">Secreted</keyword>
<keyword evidence="10" id="KW-0339">Growth factor</keyword>
<evidence type="ECO:0000256" key="3">
    <source>
        <dbReference type="ARBA" id="ARBA00022475"/>
    </source>
</evidence>
<feature type="region of interest" description="Disordered" evidence="15">
    <location>
        <begin position="23"/>
        <end position="100"/>
    </location>
</feature>
<evidence type="ECO:0000256" key="9">
    <source>
        <dbReference type="ARBA" id="ARBA00022989"/>
    </source>
</evidence>
<keyword evidence="7 16" id="KW-0812">Transmembrane</keyword>
<evidence type="ECO:0000256" key="6">
    <source>
        <dbReference type="ARBA" id="ARBA00022674"/>
    </source>
</evidence>
<dbReference type="GO" id="GO:0005615">
    <property type="term" value="C:extracellular space"/>
    <property type="evidence" value="ECO:0007669"/>
    <property type="project" value="TreeGrafter"/>
</dbReference>
<feature type="compositionally biased region" description="Basic and acidic residues" evidence="15">
    <location>
        <begin position="27"/>
        <end position="36"/>
    </location>
</feature>
<organism evidence="19 20">
    <name type="scientific">Varanus komodoensis</name>
    <name type="common">Komodo dragon</name>
    <dbReference type="NCBI Taxonomy" id="61221"/>
    <lineage>
        <taxon>Eukaryota</taxon>
        <taxon>Metazoa</taxon>
        <taxon>Chordata</taxon>
        <taxon>Craniata</taxon>
        <taxon>Vertebrata</taxon>
        <taxon>Euteleostomi</taxon>
        <taxon>Lepidosauria</taxon>
        <taxon>Squamata</taxon>
        <taxon>Bifurcata</taxon>
        <taxon>Unidentata</taxon>
        <taxon>Episquamata</taxon>
        <taxon>Toxicofera</taxon>
        <taxon>Anguimorpha</taxon>
        <taxon>Paleoanguimorpha</taxon>
        <taxon>Varanoidea</taxon>
        <taxon>Varanidae</taxon>
        <taxon>Varanus</taxon>
    </lineage>
</organism>
<dbReference type="PROSITE" id="PS00022">
    <property type="entry name" value="EGF_1"/>
    <property type="match status" value="1"/>
</dbReference>
<dbReference type="InterPro" id="IPR000742">
    <property type="entry name" value="EGF"/>
</dbReference>
<feature type="compositionally biased region" description="Basic residues" evidence="15">
    <location>
        <begin position="87"/>
        <end position="99"/>
    </location>
</feature>
<dbReference type="GO" id="GO:0008083">
    <property type="term" value="F:growth factor activity"/>
    <property type="evidence" value="ECO:0007669"/>
    <property type="project" value="UniProtKB-KW"/>
</dbReference>
<keyword evidence="5 14" id="KW-0245">EGF-like domain</keyword>
<feature type="domain" description="EGF-like" evidence="18">
    <location>
        <begin position="99"/>
        <end position="139"/>
    </location>
</feature>
<comment type="subcellular location">
    <subcellularLocation>
        <location evidence="2">Cell membrane</location>
        <topology evidence="2">Single-pass type I membrane protein</topology>
    </subcellularLocation>
    <subcellularLocation>
        <location evidence="1">Secreted</location>
        <location evidence="1">Extracellular space</location>
    </subcellularLocation>
</comment>
<evidence type="ECO:0000256" key="4">
    <source>
        <dbReference type="ARBA" id="ARBA00022525"/>
    </source>
</evidence>
<feature type="transmembrane region" description="Helical" evidence="16">
    <location>
        <begin position="157"/>
        <end position="179"/>
    </location>
</feature>
<evidence type="ECO:0000256" key="13">
    <source>
        <dbReference type="ARBA" id="ARBA00040098"/>
    </source>
</evidence>
<protein>
    <recommendedName>
        <fullName evidence="13">Proheparin-binding EGF-like growth factor</fullName>
    </recommendedName>
</protein>
<keyword evidence="6" id="KW-0358">Heparin-binding</keyword>
<dbReference type="GO" id="GO:0005886">
    <property type="term" value="C:plasma membrane"/>
    <property type="evidence" value="ECO:0007669"/>
    <property type="project" value="UniProtKB-SubCell"/>
</dbReference>
<dbReference type="GO" id="GO:0008284">
    <property type="term" value="P:positive regulation of cell population proliferation"/>
    <property type="evidence" value="ECO:0007669"/>
    <property type="project" value="TreeGrafter"/>
</dbReference>
<keyword evidence="9 16" id="KW-1133">Transmembrane helix</keyword>
<evidence type="ECO:0000256" key="12">
    <source>
        <dbReference type="ARBA" id="ARBA00023157"/>
    </source>
</evidence>